<dbReference type="InterPro" id="IPR005653">
    <property type="entry name" value="OstA-like_N"/>
</dbReference>
<organism evidence="2">
    <name type="scientific">marine metagenome</name>
    <dbReference type="NCBI Taxonomy" id="408172"/>
    <lineage>
        <taxon>unclassified sequences</taxon>
        <taxon>metagenomes</taxon>
        <taxon>ecological metagenomes</taxon>
    </lineage>
</organism>
<accession>A0A381PQQ4</accession>
<gene>
    <name evidence="2" type="ORF">METZ01_LOCUS22239</name>
</gene>
<dbReference type="AlphaFoldDB" id="A0A381PQQ4"/>
<evidence type="ECO:0000313" key="2">
    <source>
        <dbReference type="EMBL" id="SUZ69385.1"/>
    </source>
</evidence>
<dbReference type="Pfam" id="PF03968">
    <property type="entry name" value="LptD_N"/>
    <property type="match status" value="1"/>
</dbReference>
<dbReference type="EMBL" id="UINC01001061">
    <property type="protein sequence ID" value="SUZ69385.1"/>
    <property type="molecule type" value="Genomic_DNA"/>
</dbReference>
<protein>
    <recommendedName>
        <fullName evidence="1">Organic solvent tolerance-like N-terminal domain-containing protein</fullName>
    </recommendedName>
</protein>
<feature type="domain" description="Organic solvent tolerance-like N-terminal" evidence="1">
    <location>
        <begin position="42"/>
        <end position="145"/>
    </location>
</feature>
<name>A0A381PQQ4_9ZZZZ</name>
<reference evidence="2" key="1">
    <citation type="submission" date="2018-05" db="EMBL/GenBank/DDBJ databases">
        <authorList>
            <person name="Lanie J.A."/>
            <person name="Ng W.-L."/>
            <person name="Kazmierczak K.M."/>
            <person name="Andrzejewski T.M."/>
            <person name="Davidsen T.M."/>
            <person name="Wayne K.J."/>
            <person name="Tettelin H."/>
            <person name="Glass J.I."/>
            <person name="Rusch D."/>
            <person name="Podicherti R."/>
            <person name="Tsui H.-C.T."/>
            <person name="Winkler M.E."/>
        </authorList>
    </citation>
    <scope>NUCLEOTIDE SEQUENCE</scope>
</reference>
<dbReference type="Gene3D" id="2.60.450.10">
    <property type="entry name" value="Lipopolysaccharide (LPS) transport protein A like domain"/>
    <property type="match status" value="1"/>
</dbReference>
<proteinExistence type="predicted"/>
<sequence>MKLLLFGYISLSTELVMSLESDKTQRVLWSSDGDSTMSIIGNTRTLSMAENVKVTQGSLEILGNEAIFEYSVSTNELTRVIVQGMPVHYQQQLDEDGSMVTGTSNTLLFYTDELYNETILELVGDADIQSPDSAMSCAAIIYIVDRDLIKEATGPCEGTLSTTQE</sequence>
<evidence type="ECO:0000259" key="1">
    <source>
        <dbReference type="Pfam" id="PF03968"/>
    </source>
</evidence>